<comment type="caution">
    <text evidence="7">The sequence shown here is derived from an EMBL/GenBank/DDBJ whole genome shotgun (WGS) entry which is preliminary data.</text>
</comment>
<feature type="transmembrane region" description="Helical" evidence="5">
    <location>
        <begin position="197"/>
        <end position="213"/>
    </location>
</feature>
<keyword evidence="7" id="KW-0436">Ligase</keyword>
<keyword evidence="8" id="KW-1185">Reference proteome</keyword>
<dbReference type="EMBL" id="JAJEPV010000005">
    <property type="protein sequence ID" value="MCC2118563.1"/>
    <property type="molecule type" value="Genomic_DNA"/>
</dbReference>
<dbReference type="Proteomes" id="UP001197795">
    <property type="component" value="Unassembled WGS sequence"/>
</dbReference>
<organism evidence="7 8">
    <name type="scientific">Waltera acetigignens</name>
    <dbReference type="NCBI Taxonomy" id="2981769"/>
    <lineage>
        <taxon>Bacteria</taxon>
        <taxon>Bacillati</taxon>
        <taxon>Bacillota</taxon>
        <taxon>Clostridia</taxon>
        <taxon>Lachnospirales</taxon>
        <taxon>Lachnospiraceae</taxon>
        <taxon>Waltera</taxon>
    </lineage>
</organism>
<protein>
    <submittedName>
        <fullName evidence="7">O-antigen ligase family protein</fullName>
    </submittedName>
</protein>
<feature type="transmembrane region" description="Helical" evidence="5">
    <location>
        <begin position="376"/>
        <end position="396"/>
    </location>
</feature>
<feature type="transmembrane region" description="Helical" evidence="5">
    <location>
        <begin position="408"/>
        <end position="424"/>
    </location>
</feature>
<keyword evidence="3 5" id="KW-1133">Transmembrane helix</keyword>
<feature type="transmembrane region" description="Helical" evidence="5">
    <location>
        <begin position="267"/>
        <end position="285"/>
    </location>
</feature>
<feature type="domain" description="O-antigen ligase-related" evidence="6">
    <location>
        <begin position="228"/>
        <end position="384"/>
    </location>
</feature>
<evidence type="ECO:0000259" key="6">
    <source>
        <dbReference type="Pfam" id="PF04932"/>
    </source>
</evidence>
<accession>A0AAE3A140</accession>
<keyword evidence="2 5" id="KW-0812">Transmembrane</keyword>
<dbReference type="GO" id="GO:0016874">
    <property type="term" value="F:ligase activity"/>
    <property type="evidence" value="ECO:0007669"/>
    <property type="project" value="UniProtKB-KW"/>
</dbReference>
<sequence length="464" mass="52903">MSRYLVEKTKTTGQGWQSSNRYFENCGERSLGQFLSVSFLVAYYILPQYFGIRLPGFDLTAQRMLITILCLFLLSKESRKKMFWEGVRSCRLWLFMAGYLGICFYTAVLRFHIGTFLYPFIELLGAFLVIYVLREYLGSDGFLVLFRRMLLFLCVLGLVEAVMRKTPFAYLETIRGLYTGGMVRSGSYRIMGPANHSLAYGLILISGLPLLCIDEEKHCFTLFRHLPLLLLVVVNVFLTGSRSTLAVMGLELLLLTVLAPGEQRKKLLFTIVPAGLLILLLAFLFPNSPPGHYILLQLSTVVDEMFGTSYAIRYGVDSTSLANSASYRDALLDIFTVDWLNPWLGQGSGYHFSWYIPGGATIHSIDNFYVANYIRYGYPGLVVYGLLILQAVGEMVRCGIQKKDRTMLSLALAVCGYFLNLWWMDTLQTIKYAYLPIALFQVISREKWENMSDLQHKAVHRYIR</sequence>
<feature type="transmembrane region" description="Helical" evidence="5">
    <location>
        <begin position="220"/>
        <end position="238"/>
    </location>
</feature>
<dbReference type="Pfam" id="PF04932">
    <property type="entry name" value="Wzy_C"/>
    <property type="match status" value="1"/>
</dbReference>
<gene>
    <name evidence="7" type="ORF">LKD75_02975</name>
</gene>
<keyword evidence="4 5" id="KW-0472">Membrane</keyword>
<dbReference type="GO" id="GO:0016020">
    <property type="term" value="C:membrane"/>
    <property type="evidence" value="ECO:0007669"/>
    <property type="project" value="UniProtKB-SubCell"/>
</dbReference>
<evidence type="ECO:0000313" key="8">
    <source>
        <dbReference type="Proteomes" id="UP001197795"/>
    </source>
</evidence>
<feature type="transmembrane region" description="Helical" evidence="5">
    <location>
        <begin position="90"/>
        <end position="109"/>
    </location>
</feature>
<evidence type="ECO:0000256" key="4">
    <source>
        <dbReference type="ARBA" id="ARBA00023136"/>
    </source>
</evidence>
<evidence type="ECO:0000256" key="1">
    <source>
        <dbReference type="ARBA" id="ARBA00004141"/>
    </source>
</evidence>
<evidence type="ECO:0000256" key="3">
    <source>
        <dbReference type="ARBA" id="ARBA00022989"/>
    </source>
</evidence>
<proteinExistence type="predicted"/>
<evidence type="ECO:0000256" key="2">
    <source>
        <dbReference type="ARBA" id="ARBA00022692"/>
    </source>
</evidence>
<dbReference type="AlphaFoldDB" id="A0AAE3A140"/>
<evidence type="ECO:0000256" key="5">
    <source>
        <dbReference type="SAM" id="Phobius"/>
    </source>
</evidence>
<comment type="subcellular location">
    <subcellularLocation>
        <location evidence="1">Membrane</location>
        <topology evidence="1">Multi-pass membrane protein</topology>
    </subcellularLocation>
</comment>
<reference evidence="7 8" key="1">
    <citation type="submission" date="2021-10" db="EMBL/GenBank/DDBJ databases">
        <title>Anaerobic single-cell dispensing facilitates the cultivation of human gut bacteria.</title>
        <authorList>
            <person name="Afrizal A."/>
        </authorList>
    </citation>
    <scope>NUCLEOTIDE SEQUENCE [LARGE SCALE GENOMIC DNA]</scope>
    <source>
        <strain evidence="7 8">CLA-AA-H273</strain>
    </source>
</reference>
<feature type="transmembrane region" description="Helical" evidence="5">
    <location>
        <begin position="31"/>
        <end position="50"/>
    </location>
</feature>
<name>A0AAE3A140_9FIRM</name>
<feature type="transmembrane region" description="Helical" evidence="5">
    <location>
        <begin position="56"/>
        <end position="74"/>
    </location>
</feature>
<evidence type="ECO:0000313" key="7">
    <source>
        <dbReference type="EMBL" id="MCC2118563.1"/>
    </source>
</evidence>
<feature type="transmembrane region" description="Helical" evidence="5">
    <location>
        <begin position="115"/>
        <end position="133"/>
    </location>
</feature>
<dbReference type="InterPro" id="IPR007016">
    <property type="entry name" value="O-antigen_ligase-rel_domated"/>
</dbReference>
<feature type="transmembrane region" description="Helical" evidence="5">
    <location>
        <begin position="145"/>
        <end position="163"/>
    </location>
</feature>
<dbReference type="RefSeq" id="WP_227732399.1">
    <property type="nucleotide sequence ID" value="NZ_JAJEPV010000005.1"/>
</dbReference>